<evidence type="ECO:0000256" key="1">
    <source>
        <dbReference type="SAM" id="MobiDB-lite"/>
    </source>
</evidence>
<accession>A0A1B1AK40</accession>
<dbReference type="SUPFAM" id="SSF74653">
    <property type="entry name" value="TolA/TonB C-terminal domain"/>
    <property type="match status" value="1"/>
</dbReference>
<organism evidence="3 4">
    <name type="scientific">Candidatus Viadribacter manganicus</name>
    <dbReference type="NCBI Taxonomy" id="1759059"/>
    <lineage>
        <taxon>Bacteria</taxon>
        <taxon>Pseudomonadati</taxon>
        <taxon>Pseudomonadota</taxon>
        <taxon>Alphaproteobacteria</taxon>
        <taxon>Hyphomonadales</taxon>
        <taxon>Hyphomonadaceae</taxon>
        <taxon>Candidatus Viadribacter</taxon>
    </lineage>
</organism>
<dbReference type="OrthoDB" id="7161229at2"/>
<dbReference type="RefSeq" id="WP_066772470.1">
    <property type="nucleotide sequence ID" value="NZ_CP013244.1"/>
</dbReference>
<keyword evidence="2" id="KW-1133">Transmembrane helix</keyword>
<feature type="compositionally biased region" description="Basic and acidic residues" evidence="1">
    <location>
        <begin position="103"/>
        <end position="123"/>
    </location>
</feature>
<reference evidence="3 4" key="1">
    <citation type="submission" date="2015-11" db="EMBL/GenBank/DDBJ databases">
        <title>Whole-Genome Sequence of Candidatus Oderbacter manganicum from the National Park Lower Oder Valley, Germany.</title>
        <authorList>
            <person name="Braun B."/>
            <person name="Liere K."/>
            <person name="Szewzyk U."/>
        </authorList>
    </citation>
    <scope>NUCLEOTIDE SEQUENCE [LARGE SCALE GENOMIC DNA]</scope>
    <source>
        <strain evidence="3 4">OTSz_A_272</strain>
    </source>
</reference>
<evidence type="ECO:0000313" key="4">
    <source>
        <dbReference type="Proteomes" id="UP000092498"/>
    </source>
</evidence>
<dbReference type="Proteomes" id="UP000092498">
    <property type="component" value="Chromosome"/>
</dbReference>
<evidence type="ECO:0000256" key="2">
    <source>
        <dbReference type="SAM" id="Phobius"/>
    </source>
</evidence>
<feature type="region of interest" description="Disordered" evidence="1">
    <location>
        <begin position="55"/>
        <end position="130"/>
    </location>
</feature>
<feature type="transmembrane region" description="Helical" evidence="2">
    <location>
        <begin position="6"/>
        <end position="23"/>
    </location>
</feature>
<keyword evidence="2" id="KW-0472">Membrane</keyword>
<keyword evidence="2" id="KW-0812">Transmembrane</keyword>
<protein>
    <recommendedName>
        <fullName evidence="5">Cell envelope biogenesis protein TolA</fullName>
    </recommendedName>
</protein>
<sequence>MRAGWVVSAIGHVGFVVLTMLAWETRSTILPSSGTVVPVEIVDVAAESNVRALARDVPDEEVSGSEAPPSEEQEAPSLTPEPAPRRPRQPQEEFNVGATQDLLNRDAEQRRRREHGETSDRDQIGGGLGTAERVALEDRVSALTQRAMLRCWRMPADLPDPERLVVTLSFELDRNGNLRGQPRVVSPTNTTFDPHMRAAVEAALRAVRSCNFSFFPEDPAVGPHYDAWDELDYTFRVQAP</sequence>
<dbReference type="AlphaFoldDB" id="A0A1B1AK40"/>
<dbReference type="EMBL" id="CP013244">
    <property type="protein sequence ID" value="ANP46927.1"/>
    <property type="molecule type" value="Genomic_DNA"/>
</dbReference>
<feature type="compositionally biased region" description="Acidic residues" evidence="1">
    <location>
        <begin position="58"/>
        <end position="74"/>
    </location>
</feature>
<proteinExistence type="predicted"/>
<dbReference type="InParanoid" id="A0A1B1AK40"/>
<name>A0A1B1AK40_9PROT</name>
<gene>
    <name evidence="3" type="ORF">ATE48_13870</name>
</gene>
<dbReference type="KEGG" id="cbot:ATE48_13870"/>
<dbReference type="STRING" id="1759059.ATE48_13870"/>
<evidence type="ECO:0008006" key="5">
    <source>
        <dbReference type="Google" id="ProtNLM"/>
    </source>
</evidence>
<dbReference type="Gene3D" id="3.30.1150.10">
    <property type="match status" value="1"/>
</dbReference>
<evidence type="ECO:0000313" key="3">
    <source>
        <dbReference type="EMBL" id="ANP46927.1"/>
    </source>
</evidence>
<keyword evidence="4" id="KW-1185">Reference proteome</keyword>